<dbReference type="EMBL" id="CABDUW010001431">
    <property type="protein sequence ID" value="VTJ81475.1"/>
    <property type="molecule type" value="Genomic_DNA"/>
</dbReference>
<feature type="non-terminal residue" evidence="2">
    <location>
        <position position="53"/>
    </location>
</feature>
<accession>A0A5E4CI16</accession>
<proteinExistence type="predicted"/>
<keyword evidence="1" id="KW-0812">Transmembrane</keyword>
<evidence type="ECO:0000313" key="3">
    <source>
        <dbReference type="Proteomes" id="UP000335636"/>
    </source>
</evidence>
<dbReference type="Proteomes" id="UP000335636">
    <property type="component" value="Unassembled WGS sequence"/>
</dbReference>
<feature type="transmembrane region" description="Helical" evidence="1">
    <location>
        <begin position="20"/>
        <end position="44"/>
    </location>
</feature>
<keyword evidence="1" id="KW-0472">Membrane</keyword>
<keyword evidence="3" id="KW-1185">Reference proteome</keyword>
<organism evidence="2 3">
    <name type="scientific">Marmota monax</name>
    <name type="common">Woodchuck</name>
    <dbReference type="NCBI Taxonomy" id="9995"/>
    <lineage>
        <taxon>Eukaryota</taxon>
        <taxon>Metazoa</taxon>
        <taxon>Chordata</taxon>
        <taxon>Craniata</taxon>
        <taxon>Vertebrata</taxon>
        <taxon>Euteleostomi</taxon>
        <taxon>Mammalia</taxon>
        <taxon>Eutheria</taxon>
        <taxon>Euarchontoglires</taxon>
        <taxon>Glires</taxon>
        <taxon>Rodentia</taxon>
        <taxon>Sciuromorpha</taxon>
        <taxon>Sciuridae</taxon>
        <taxon>Xerinae</taxon>
        <taxon>Marmotini</taxon>
        <taxon>Marmota</taxon>
    </lineage>
</organism>
<comment type="caution">
    <text evidence="2">The sequence shown here is derived from an EMBL/GenBank/DDBJ whole genome shotgun (WGS) entry which is preliminary data.</text>
</comment>
<gene>
    <name evidence="2" type="ORF">MONAX_5E019276</name>
</gene>
<evidence type="ECO:0000313" key="2">
    <source>
        <dbReference type="EMBL" id="VTJ81475.1"/>
    </source>
</evidence>
<dbReference type="GO" id="GO:0016020">
    <property type="term" value="C:membrane"/>
    <property type="evidence" value="ECO:0007669"/>
    <property type="project" value="InterPro"/>
</dbReference>
<dbReference type="GO" id="GO:0004890">
    <property type="term" value="F:GABA-A receptor activity"/>
    <property type="evidence" value="ECO:0007669"/>
    <property type="project" value="InterPro"/>
</dbReference>
<name>A0A5E4CI16_MARMO</name>
<dbReference type="AlphaFoldDB" id="A0A5E4CI16"/>
<sequence length="53" mass="5897">SRSSWEKRTVILPNSSASTIILLGMDNGMFSSFIMIKNLLLFCISMNLSSHFG</sequence>
<dbReference type="GO" id="GO:0006821">
    <property type="term" value="P:chloride transport"/>
    <property type="evidence" value="ECO:0007669"/>
    <property type="project" value="InterPro"/>
</dbReference>
<protein>
    <submittedName>
        <fullName evidence="2">Uncharacterized protein</fullName>
    </submittedName>
</protein>
<keyword evidence="1" id="KW-1133">Transmembrane helix</keyword>
<reference evidence="2" key="1">
    <citation type="submission" date="2019-04" db="EMBL/GenBank/DDBJ databases">
        <authorList>
            <person name="Alioto T."/>
            <person name="Alioto T."/>
        </authorList>
    </citation>
    <scope>NUCLEOTIDE SEQUENCE [LARGE SCALE GENOMIC DNA]</scope>
</reference>
<dbReference type="GO" id="GO:0007214">
    <property type="term" value="P:gamma-aminobutyric acid signaling pathway"/>
    <property type="evidence" value="ECO:0007669"/>
    <property type="project" value="InterPro"/>
</dbReference>
<dbReference type="PRINTS" id="PR01618">
    <property type="entry name" value="GABAARALPHA5"/>
</dbReference>
<dbReference type="InterPro" id="IPR005435">
    <property type="entry name" value="GABBAa5_rcpt"/>
</dbReference>
<feature type="non-terminal residue" evidence="2">
    <location>
        <position position="1"/>
    </location>
</feature>
<evidence type="ECO:0000256" key="1">
    <source>
        <dbReference type="SAM" id="Phobius"/>
    </source>
</evidence>